<accession>A0A1E5W1U7</accession>
<dbReference type="PANTHER" id="PTHR13138">
    <property type="entry name" value="PROTEIN LIN1"/>
    <property type="match status" value="1"/>
</dbReference>
<feature type="compositionally biased region" description="Acidic residues" evidence="1">
    <location>
        <begin position="313"/>
        <end position="328"/>
    </location>
</feature>
<protein>
    <recommendedName>
        <fullName evidence="2">OCRE domain-containing protein</fullName>
    </recommendedName>
</protein>
<evidence type="ECO:0000313" key="3">
    <source>
        <dbReference type="EMBL" id="OEL31230.1"/>
    </source>
</evidence>
<comment type="caution">
    <text evidence="3">The sequence shown here is derived from an EMBL/GenBank/DDBJ whole genome shotgun (WGS) entry which is preliminary data.</text>
</comment>
<dbReference type="PANTHER" id="PTHR13138:SF3">
    <property type="entry name" value="CD2 ANTIGEN CYTOPLASMIC TAIL-BINDING PROTEIN 2"/>
    <property type="match status" value="1"/>
</dbReference>
<evidence type="ECO:0000256" key="1">
    <source>
        <dbReference type="SAM" id="MobiDB-lite"/>
    </source>
</evidence>
<gene>
    <name evidence="3" type="ORF">BAE44_0007744</name>
</gene>
<dbReference type="GO" id="GO:0005682">
    <property type="term" value="C:U5 snRNP"/>
    <property type="evidence" value="ECO:0007669"/>
    <property type="project" value="InterPro"/>
</dbReference>
<feature type="domain" description="OCRE" evidence="2">
    <location>
        <begin position="410"/>
        <end position="457"/>
    </location>
</feature>
<reference evidence="3 4" key="1">
    <citation type="submission" date="2016-09" db="EMBL/GenBank/DDBJ databases">
        <title>The draft genome of Dichanthelium oligosanthes: A C3 panicoid grass species.</title>
        <authorList>
            <person name="Studer A.J."/>
            <person name="Schnable J.C."/>
            <person name="Brutnell T.P."/>
        </authorList>
    </citation>
    <scope>NUCLEOTIDE SEQUENCE [LARGE SCALE GENOMIC DNA]</scope>
    <source>
        <strain evidence="4">cv. Kellogg 1175</strain>
        <tissue evidence="3">Leaf</tissue>
    </source>
</reference>
<dbReference type="Proteomes" id="UP000095767">
    <property type="component" value="Unassembled WGS sequence"/>
</dbReference>
<dbReference type="EMBL" id="LWDX02023855">
    <property type="protein sequence ID" value="OEL31230.1"/>
    <property type="molecule type" value="Genomic_DNA"/>
</dbReference>
<keyword evidence="4" id="KW-1185">Reference proteome</keyword>
<organism evidence="3 4">
    <name type="scientific">Dichanthelium oligosanthes</name>
    <dbReference type="NCBI Taxonomy" id="888268"/>
    <lineage>
        <taxon>Eukaryota</taxon>
        <taxon>Viridiplantae</taxon>
        <taxon>Streptophyta</taxon>
        <taxon>Embryophyta</taxon>
        <taxon>Tracheophyta</taxon>
        <taxon>Spermatophyta</taxon>
        <taxon>Magnoliopsida</taxon>
        <taxon>Liliopsida</taxon>
        <taxon>Poales</taxon>
        <taxon>Poaceae</taxon>
        <taxon>PACMAD clade</taxon>
        <taxon>Panicoideae</taxon>
        <taxon>Panicodae</taxon>
        <taxon>Paniceae</taxon>
        <taxon>Dichantheliinae</taxon>
        <taxon>Dichanthelium</taxon>
    </lineage>
</organism>
<dbReference type="OrthoDB" id="331341at2759"/>
<dbReference type="InterPro" id="IPR041591">
    <property type="entry name" value="OCRE"/>
</dbReference>
<feature type="region of interest" description="Disordered" evidence="1">
    <location>
        <begin position="66"/>
        <end position="91"/>
    </location>
</feature>
<dbReference type="Pfam" id="PF17780">
    <property type="entry name" value="OCRE"/>
    <property type="match status" value="1"/>
</dbReference>
<evidence type="ECO:0000313" key="4">
    <source>
        <dbReference type="Proteomes" id="UP000095767"/>
    </source>
</evidence>
<evidence type="ECO:0000259" key="2">
    <source>
        <dbReference type="Pfam" id="PF17780"/>
    </source>
</evidence>
<feature type="region of interest" description="Disordered" evidence="1">
    <location>
        <begin position="269"/>
        <end position="291"/>
    </location>
</feature>
<feature type="region of interest" description="Disordered" evidence="1">
    <location>
        <begin position="310"/>
        <end position="352"/>
    </location>
</feature>
<proteinExistence type="predicted"/>
<dbReference type="InterPro" id="IPR039905">
    <property type="entry name" value="CD2BP2/Lin1"/>
</dbReference>
<dbReference type="AlphaFoldDB" id="A0A1E5W1U7"/>
<sequence length="476" mass="52135">MEPAEPMRGTKRPLVASGGDDDDDGRERKPRFPKGKKVKHRDAGAEGGPSAAAAAAVDIDSMLNPELAAERRARQRHGQLREGDDAKGGAADVKGFEVRYNDGVNFVDDGIRIEPFNLEREREEGYFDENGNFVEYARGNEIKDAWLDSVEVDPTYAAKVQNKGKEKVEEFEELSSDDIGRIKRQIANVLEPGETIMQALKRLKGTSTDKRGKMSESTKRIFDELTEGAMKLMENGDYDVYSDDRETFEREAAGYERLARARLGLPEVEDVSADKKDNQAPSSILEMDQPPSILEMDLGASTANISTATAVSNDDDSNLDMFGDDDNNDVNRSSDANTVGSGSNPGPVLQGTLGTSGAESKFSSLALFLSLFLWLTISHSPSSFSLLLLFLIQKSCFPVLAEGDNGSVDSDYVYDPSSGYYYSSSTGYYYDPKSGYYGSASTGIWYSCDEQTGTYKEIQSEQSGVVKEELGDAIKE</sequence>
<dbReference type="STRING" id="888268.A0A1E5W1U7"/>
<feature type="region of interest" description="Disordered" evidence="1">
    <location>
        <begin position="1"/>
        <end position="53"/>
    </location>
</feature>
<feature type="compositionally biased region" description="Basic residues" evidence="1">
    <location>
        <begin position="28"/>
        <end position="40"/>
    </location>
</feature>
<name>A0A1E5W1U7_9POAL</name>